<protein>
    <submittedName>
        <fullName evidence="1">Uncharacterized protein</fullName>
    </submittedName>
</protein>
<gene>
    <name evidence="1" type="ORF">Ctaglu_17920</name>
</gene>
<proteinExistence type="predicted"/>
<evidence type="ECO:0000313" key="2">
    <source>
        <dbReference type="Proteomes" id="UP000287872"/>
    </source>
</evidence>
<sequence length="208" mass="23364">MDFDIFSEMINKLNGVTSTKIIHQDNDIQEIHILANTLRAPKQIVRDIESILLTSFDYRIDRKVISIAQIETDDCDPIKIIKFGGISLNVQPNMLECSVKLLYEEEEFFVTQVGIKTVANRKKIVAKATIDAVEKILGQVFIFDVQDVISTTNRDITFISVLINMVINESEQTMVGSAIVKNDINEAIAKATLVAINGRVQKTNFDNC</sequence>
<dbReference type="AlphaFoldDB" id="A0A401UL30"/>
<dbReference type="RefSeq" id="WP_125000290.1">
    <property type="nucleotide sequence ID" value="NZ_BHYK01000008.1"/>
</dbReference>
<keyword evidence="2" id="KW-1185">Reference proteome</keyword>
<evidence type="ECO:0000313" key="1">
    <source>
        <dbReference type="EMBL" id="GCD10169.1"/>
    </source>
</evidence>
<name>A0A401UL30_9CLOT</name>
<accession>A0A401UL30</accession>
<organism evidence="1 2">
    <name type="scientific">Clostridium tagluense</name>
    <dbReference type="NCBI Taxonomy" id="360422"/>
    <lineage>
        <taxon>Bacteria</taxon>
        <taxon>Bacillati</taxon>
        <taxon>Bacillota</taxon>
        <taxon>Clostridia</taxon>
        <taxon>Eubacteriales</taxon>
        <taxon>Clostridiaceae</taxon>
        <taxon>Clostridium</taxon>
    </lineage>
</organism>
<dbReference type="OrthoDB" id="43591at2"/>
<reference evidence="1 2" key="1">
    <citation type="submission" date="2018-11" db="EMBL/GenBank/DDBJ databases">
        <title>Genome sequencing and assembly of Clostridium tagluense strain A121.</title>
        <authorList>
            <person name="Murakami T."/>
            <person name="Segawa T."/>
            <person name="Shcherbakova V.A."/>
            <person name="Mori H."/>
            <person name="Yoshimura Y."/>
        </authorList>
    </citation>
    <scope>NUCLEOTIDE SEQUENCE [LARGE SCALE GENOMIC DNA]</scope>
    <source>
        <strain evidence="1 2">A121</strain>
    </source>
</reference>
<comment type="caution">
    <text evidence="1">The sequence shown here is derived from an EMBL/GenBank/DDBJ whole genome shotgun (WGS) entry which is preliminary data.</text>
</comment>
<dbReference type="EMBL" id="BHYK01000008">
    <property type="protein sequence ID" value="GCD10169.1"/>
    <property type="molecule type" value="Genomic_DNA"/>
</dbReference>
<dbReference type="Proteomes" id="UP000287872">
    <property type="component" value="Unassembled WGS sequence"/>
</dbReference>